<dbReference type="RefSeq" id="WP_379569837.1">
    <property type="nucleotide sequence ID" value="NZ_JBHUFV010000007.1"/>
</dbReference>
<proteinExistence type="predicted"/>
<evidence type="ECO:0000313" key="3">
    <source>
        <dbReference type="Proteomes" id="UP001597368"/>
    </source>
</evidence>
<dbReference type="Proteomes" id="UP001597368">
    <property type="component" value="Unassembled WGS sequence"/>
</dbReference>
<evidence type="ECO:0000313" key="2">
    <source>
        <dbReference type="EMBL" id="MFD1930948.1"/>
    </source>
</evidence>
<feature type="transmembrane region" description="Helical" evidence="1">
    <location>
        <begin position="12"/>
        <end position="32"/>
    </location>
</feature>
<reference evidence="3" key="1">
    <citation type="journal article" date="2019" name="Int. J. Syst. Evol. Microbiol.">
        <title>The Global Catalogue of Microorganisms (GCM) 10K type strain sequencing project: providing services to taxonomists for standard genome sequencing and annotation.</title>
        <authorList>
            <consortium name="The Broad Institute Genomics Platform"/>
            <consortium name="The Broad Institute Genome Sequencing Center for Infectious Disease"/>
            <person name="Wu L."/>
            <person name="Ma J."/>
        </authorList>
    </citation>
    <scope>NUCLEOTIDE SEQUENCE [LARGE SCALE GENOMIC DNA]</scope>
    <source>
        <strain evidence="3">ICMP 6774ER</strain>
    </source>
</reference>
<keyword evidence="1" id="KW-0472">Membrane</keyword>
<name>A0ABW4SMZ9_9ACTN</name>
<accession>A0ABW4SMZ9</accession>
<sequence>MTASLQRFTTPILLTAMGVVTFAMVAMGLHIGHLVTSLWLLAPLAEALAYLVAFAVYLPMTTVLLRRRRIAAGAAGLVLTIIGLTAPVTLQFTPDLRVPLRFHLERFAFTQVADLAHEGKLPAGQIHSYLGAELPAHLCFVSANCRVSALGASGGQPILFLPDWLGIPDDAVGYAHFTGEATGNLTAYGMRVCPSTRLGGGWWWVGPC</sequence>
<protein>
    <submittedName>
        <fullName evidence="2">Uncharacterized protein</fullName>
    </submittedName>
</protein>
<feature type="transmembrane region" description="Helical" evidence="1">
    <location>
        <begin position="70"/>
        <end position="90"/>
    </location>
</feature>
<keyword evidence="1" id="KW-1133">Transmembrane helix</keyword>
<keyword evidence="3" id="KW-1185">Reference proteome</keyword>
<evidence type="ECO:0000256" key="1">
    <source>
        <dbReference type="SAM" id="Phobius"/>
    </source>
</evidence>
<keyword evidence="1" id="KW-0812">Transmembrane</keyword>
<gene>
    <name evidence="2" type="ORF">ACFSKW_05595</name>
</gene>
<comment type="caution">
    <text evidence="2">The sequence shown here is derived from an EMBL/GenBank/DDBJ whole genome shotgun (WGS) entry which is preliminary data.</text>
</comment>
<dbReference type="EMBL" id="JBHUFV010000007">
    <property type="protein sequence ID" value="MFD1930948.1"/>
    <property type="molecule type" value="Genomic_DNA"/>
</dbReference>
<feature type="transmembrane region" description="Helical" evidence="1">
    <location>
        <begin position="38"/>
        <end position="58"/>
    </location>
</feature>
<organism evidence="2 3">
    <name type="scientific">Nonomuraea mangrovi</name>
    <dbReference type="NCBI Taxonomy" id="2316207"/>
    <lineage>
        <taxon>Bacteria</taxon>
        <taxon>Bacillati</taxon>
        <taxon>Actinomycetota</taxon>
        <taxon>Actinomycetes</taxon>
        <taxon>Streptosporangiales</taxon>
        <taxon>Streptosporangiaceae</taxon>
        <taxon>Nonomuraea</taxon>
    </lineage>
</organism>